<dbReference type="Proteomes" id="UP000252107">
    <property type="component" value="Unassembled WGS sequence"/>
</dbReference>
<dbReference type="CDD" id="cd00009">
    <property type="entry name" value="AAA"/>
    <property type="match status" value="1"/>
</dbReference>
<dbReference type="InterPro" id="IPR003959">
    <property type="entry name" value="ATPase_AAA_core"/>
</dbReference>
<dbReference type="InterPro" id="IPR003593">
    <property type="entry name" value="AAA+_ATPase"/>
</dbReference>
<accession>A0A367S3N1</accession>
<evidence type="ECO:0000313" key="3">
    <source>
        <dbReference type="Proteomes" id="UP000252107"/>
    </source>
</evidence>
<dbReference type="SMART" id="SM00382">
    <property type="entry name" value="AAA"/>
    <property type="match status" value="1"/>
</dbReference>
<dbReference type="AlphaFoldDB" id="A0A367S3N1"/>
<gene>
    <name evidence="2" type="ORF">A6770_35400</name>
</gene>
<dbReference type="GO" id="GO:0005524">
    <property type="term" value="F:ATP binding"/>
    <property type="evidence" value="ECO:0007669"/>
    <property type="project" value="InterPro"/>
</dbReference>
<reference evidence="2" key="1">
    <citation type="submission" date="2016-04" db="EMBL/GenBank/DDBJ databases">
        <authorList>
            <person name="Tabuchi Yagui T.R."/>
        </authorList>
    </citation>
    <scope>NUCLEOTIDE SEQUENCE [LARGE SCALE GENOMIC DNA]</scope>
    <source>
        <strain evidence="2">NIES-26</strain>
    </source>
</reference>
<organism evidence="2 3">
    <name type="scientific">Nostoc minutum NIES-26</name>
    <dbReference type="NCBI Taxonomy" id="1844469"/>
    <lineage>
        <taxon>Bacteria</taxon>
        <taxon>Bacillati</taxon>
        <taxon>Cyanobacteriota</taxon>
        <taxon>Cyanophyceae</taxon>
        <taxon>Nostocales</taxon>
        <taxon>Nostocaceae</taxon>
        <taxon>Nostoc</taxon>
    </lineage>
</organism>
<dbReference type="EMBL" id="LXQD01000015">
    <property type="protein sequence ID" value="RCJ42022.1"/>
    <property type="molecule type" value="Genomic_DNA"/>
</dbReference>
<feature type="domain" description="AAA+ ATPase" evidence="1">
    <location>
        <begin position="51"/>
        <end position="231"/>
    </location>
</feature>
<dbReference type="Gene3D" id="3.40.50.300">
    <property type="entry name" value="P-loop containing nucleotide triphosphate hydrolases"/>
    <property type="match status" value="1"/>
</dbReference>
<proteinExistence type="predicted"/>
<dbReference type="GO" id="GO:0016887">
    <property type="term" value="F:ATP hydrolysis activity"/>
    <property type="evidence" value="ECO:0007669"/>
    <property type="project" value="InterPro"/>
</dbReference>
<protein>
    <submittedName>
        <fullName evidence="2">ATPase</fullName>
    </submittedName>
</protein>
<dbReference type="Pfam" id="PF00004">
    <property type="entry name" value="AAA"/>
    <property type="match status" value="1"/>
</dbReference>
<dbReference type="InterPro" id="IPR027417">
    <property type="entry name" value="P-loop_NTPase"/>
</dbReference>
<evidence type="ECO:0000313" key="2">
    <source>
        <dbReference type="EMBL" id="RCJ42022.1"/>
    </source>
</evidence>
<dbReference type="SUPFAM" id="SSF52540">
    <property type="entry name" value="P-loop containing nucleoside triphosphate hydrolases"/>
    <property type="match status" value="1"/>
</dbReference>
<name>A0A367S3N1_9NOSO</name>
<sequence length="334" mass="37509">MKYPFYSGDGNRKQYDLSLNLPTSARSQLLKPGNYIADSGLKDACNVALLLGQPLLVTGEPGTGKTQLAYSLAWELGLDEPLKFETKSTSIARELFYTYDALKRFQDVQSGAVSTKLLDYINYQALGLAILRTRNPEEVKDILPTEALHTKKVRSVVLIDEIDKAPRDFSNDLLNELELMYFRILELGNAKIAADQTLQPIVIITSNSEKDLPDAFLRRCIYYNIPFPKPERLAEIVANRLGINAGNSSPFLQAALNLFYSLRSPQSGLRKKPATAELLGWLIILRKFNSESENPLTKPEVVLITLSSLIKTAEDQEKAKKIVEQWIQERTKTT</sequence>
<keyword evidence="3" id="KW-1185">Reference proteome</keyword>
<evidence type="ECO:0000259" key="1">
    <source>
        <dbReference type="SMART" id="SM00382"/>
    </source>
</evidence>
<comment type="caution">
    <text evidence="2">The sequence shown here is derived from an EMBL/GenBank/DDBJ whole genome shotgun (WGS) entry which is preliminary data.</text>
</comment>